<accession>A0A3P6H199</accession>
<dbReference type="InterPro" id="IPR037232">
    <property type="entry name" value="NADH_quin_OxRdtase_su_C/D-like"/>
</dbReference>
<dbReference type="PANTHER" id="PTHR10884:SF14">
    <property type="entry name" value="NADH DEHYDROGENASE [UBIQUINONE] IRON-SULFUR PROTEIN 3, MITOCHONDRIAL"/>
    <property type="match status" value="1"/>
</dbReference>
<sequence>MQGTLSVWLAKRGLVHRSLGFDYQGIETLQIKPEDWHSIAVILYVYGYNYLRSQCAYDVAPGGLLASVYHLTRIEYGVNQAEEVCIKKYLLTGVIPEFHLFSGFGKVRIFKNGNLMIC</sequence>
<name>A0A3P6H199_BRAOL</name>
<organism evidence="1">
    <name type="scientific">Brassica oleracea</name>
    <name type="common">Wild cabbage</name>
    <dbReference type="NCBI Taxonomy" id="3712"/>
    <lineage>
        <taxon>Eukaryota</taxon>
        <taxon>Viridiplantae</taxon>
        <taxon>Streptophyta</taxon>
        <taxon>Embryophyta</taxon>
        <taxon>Tracheophyta</taxon>
        <taxon>Spermatophyta</taxon>
        <taxon>Magnoliopsida</taxon>
        <taxon>eudicotyledons</taxon>
        <taxon>Gunneridae</taxon>
        <taxon>Pentapetalae</taxon>
        <taxon>rosids</taxon>
        <taxon>malvids</taxon>
        <taxon>Brassicales</taxon>
        <taxon>Brassicaceae</taxon>
        <taxon>Brassiceae</taxon>
        <taxon>Brassica</taxon>
    </lineage>
</organism>
<dbReference type="EMBL" id="LR031889">
    <property type="protein sequence ID" value="VDD65231.1"/>
    <property type="molecule type" value="Genomic_DNA"/>
</dbReference>
<dbReference type="SUPFAM" id="SSF143243">
    <property type="entry name" value="Nqo5-like"/>
    <property type="match status" value="1"/>
</dbReference>
<evidence type="ECO:0008006" key="2">
    <source>
        <dbReference type="Google" id="ProtNLM"/>
    </source>
</evidence>
<evidence type="ECO:0000313" key="1">
    <source>
        <dbReference type="EMBL" id="VDD65231.1"/>
    </source>
</evidence>
<protein>
    <recommendedName>
        <fullName evidence="2">NADH:ubiquinone oxidoreductase 30kDa subunit domain-containing protein</fullName>
    </recommendedName>
</protein>
<gene>
    <name evidence="1" type="ORF">BOLSC29T60459H</name>
</gene>
<proteinExistence type="predicted"/>
<reference evidence="1" key="1">
    <citation type="submission" date="2018-11" db="EMBL/GenBank/DDBJ databases">
        <authorList>
            <consortium name="Genoscope - CEA"/>
            <person name="William W."/>
        </authorList>
    </citation>
    <scope>NUCLEOTIDE SEQUENCE</scope>
</reference>
<dbReference type="PANTHER" id="PTHR10884">
    <property type="entry name" value="NADH DEHYDROGENASE UBIQUINONE IRON-SULFUR PROTEIN 3"/>
    <property type="match status" value="1"/>
</dbReference>
<dbReference type="AlphaFoldDB" id="A0A3P6H199"/>